<dbReference type="HOGENOM" id="CLU_025996_0_0_10"/>
<dbReference type="Pfam" id="PF00535">
    <property type="entry name" value="Glycos_transf_2"/>
    <property type="match status" value="1"/>
</dbReference>
<dbReference type="Proteomes" id="UP000002945">
    <property type="component" value="Unassembled WGS sequence"/>
</dbReference>
<evidence type="ECO:0000259" key="1">
    <source>
        <dbReference type="Pfam" id="PF00535"/>
    </source>
</evidence>
<dbReference type="PANTHER" id="PTHR43685:SF2">
    <property type="entry name" value="GLYCOSYLTRANSFERASE 2-LIKE DOMAIN-CONTAINING PROTEIN"/>
    <property type="match status" value="1"/>
</dbReference>
<name>A9EDG2_9FLAO</name>
<evidence type="ECO:0000313" key="2">
    <source>
        <dbReference type="EMBL" id="EDP94227.1"/>
    </source>
</evidence>
<dbReference type="SUPFAM" id="SSF53448">
    <property type="entry name" value="Nucleotide-diphospho-sugar transferases"/>
    <property type="match status" value="1"/>
</dbReference>
<dbReference type="eggNOG" id="COG1216">
    <property type="taxonomic scope" value="Bacteria"/>
</dbReference>
<accession>A9EDG2</accession>
<feature type="domain" description="Glycosyltransferase 2-like" evidence="1">
    <location>
        <begin position="5"/>
        <end position="120"/>
    </location>
</feature>
<dbReference type="OrthoDB" id="6307329at2"/>
<dbReference type="CDD" id="cd00761">
    <property type="entry name" value="Glyco_tranf_GTA_type"/>
    <property type="match status" value="1"/>
</dbReference>
<comment type="caution">
    <text evidence="2">The sequence shown here is derived from an EMBL/GenBank/DDBJ whole genome shotgun (WGS) entry which is preliminary data.</text>
</comment>
<proteinExistence type="predicted"/>
<dbReference type="Gene3D" id="3.90.550.10">
    <property type="entry name" value="Spore Coat Polysaccharide Biosynthesis Protein SpsA, Chain A"/>
    <property type="match status" value="1"/>
</dbReference>
<dbReference type="AlphaFoldDB" id="A9EDG2"/>
<protein>
    <recommendedName>
        <fullName evidence="1">Glycosyltransferase 2-like domain-containing protein</fullName>
    </recommendedName>
</protein>
<evidence type="ECO:0000313" key="3">
    <source>
        <dbReference type="Proteomes" id="UP000002945"/>
    </source>
</evidence>
<dbReference type="EMBL" id="ABIB01000023">
    <property type="protein sequence ID" value="EDP94227.1"/>
    <property type="molecule type" value="Genomic_DNA"/>
</dbReference>
<dbReference type="STRING" id="391587.KAOT1_00765"/>
<sequence>MPLFSVIIPLYNKEKYVQQTVQSVLQQTFVDFELLIVNDASTDDSVAVVSQFSDERIRLIENPKNLGLSATRNHGISKAKGTIIALLDADDLWLPTFLETIKSLYDSFPEAVIFGTDYVETYTSQEDLVPQKNISASLQGTSFLVPDFFEASMFQPIFLQSSVAFKKDICTEKEVFDSKITFAEDIDFYIKYGSQYRVAYHYEALSEVRFDVPNQMSKNSIVSKALPDLDKYEDLAKENSSLKKYLDLYRYIFASMYSFENAIPQRNAMLQHIDYSNLTFKQRLLLKSPRFVLLFLKKVKGFLLKRNIRVTSF</sequence>
<organism evidence="2 3">
    <name type="scientific">Kordia algicida OT-1</name>
    <dbReference type="NCBI Taxonomy" id="391587"/>
    <lineage>
        <taxon>Bacteria</taxon>
        <taxon>Pseudomonadati</taxon>
        <taxon>Bacteroidota</taxon>
        <taxon>Flavobacteriia</taxon>
        <taxon>Flavobacteriales</taxon>
        <taxon>Flavobacteriaceae</taxon>
        <taxon>Kordia</taxon>
    </lineage>
</organism>
<dbReference type="InterPro" id="IPR029044">
    <property type="entry name" value="Nucleotide-diphossugar_trans"/>
</dbReference>
<keyword evidence="3" id="KW-1185">Reference proteome</keyword>
<dbReference type="InterPro" id="IPR050834">
    <property type="entry name" value="Glycosyltransf_2"/>
</dbReference>
<dbReference type="PANTHER" id="PTHR43685">
    <property type="entry name" value="GLYCOSYLTRANSFERASE"/>
    <property type="match status" value="1"/>
</dbReference>
<reference evidence="2 3" key="1">
    <citation type="journal article" date="2011" name="J. Bacteriol.">
        <title>Genome sequence of the algicidal bacterium Kordia algicida OT-1.</title>
        <authorList>
            <person name="Lee H.S."/>
            <person name="Kang S.G."/>
            <person name="Kwon K.K."/>
            <person name="Lee J.H."/>
            <person name="Kim S.J."/>
        </authorList>
    </citation>
    <scope>NUCLEOTIDE SEQUENCE [LARGE SCALE GENOMIC DNA]</scope>
    <source>
        <strain evidence="2 3">OT-1</strain>
    </source>
</reference>
<dbReference type="InterPro" id="IPR001173">
    <property type="entry name" value="Glyco_trans_2-like"/>
</dbReference>
<dbReference type="RefSeq" id="WP_007092729.1">
    <property type="nucleotide sequence ID" value="NZ_CP142125.1"/>
</dbReference>
<gene>
    <name evidence="2" type="ORF">KAOT1_00765</name>
</gene>